<protein>
    <recommendedName>
        <fullName evidence="1">F-box domain-containing protein</fullName>
    </recommendedName>
</protein>
<dbReference type="Pfam" id="PF12937">
    <property type="entry name" value="F-box-like"/>
    <property type="match status" value="1"/>
</dbReference>
<dbReference type="InterPro" id="IPR036047">
    <property type="entry name" value="F-box-like_dom_sf"/>
</dbReference>
<accession>A0A3Q3XPM5</accession>
<dbReference type="OMA" id="RTLWREK"/>
<evidence type="ECO:0000313" key="2">
    <source>
        <dbReference type="Ensembl" id="ENSMMOP00000026901.1"/>
    </source>
</evidence>
<feature type="domain" description="F-box" evidence="1">
    <location>
        <begin position="1"/>
        <end position="48"/>
    </location>
</feature>
<sequence length="71" mass="8435">MTSAQTLPDELWLHVFSFLSWTDKLSARSTCSHFRQLLDKSRTLWREKPKTQTYIYTHSYSQVSTVIVRLL</sequence>
<reference evidence="2" key="1">
    <citation type="submission" date="2025-08" db="UniProtKB">
        <authorList>
            <consortium name="Ensembl"/>
        </authorList>
    </citation>
    <scope>IDENTIFICATION</scope>
</reference>
<dbReference type="STRING" id="94237.ENSMMOP00000026901"/>
<evidence type="ECO:0000259" key="1">
    <source>
        <dbReference type="PROSITE" id="PS50181"/>
    </source>
</evidence>
<dbReference type="Ensembl" id="ENSMMOT00000027358.1">
    <property type="protein sequence ID" value="ENSMMOP00000026901.1"/>
    <property type="gene ID" value="ENSMMOG00000020345.1"/>
</dbReference>
<name>A0A3Q3XPM5_MOLML</name>
<dbReference type="InterPro" id="IPR001810">
    <property type="entry name" value="F-box_dom"/>
</dbReference>
<reference evidence="2" key="2">
    <citation type="submission" date="2025-09" db="UniProtKB">
        <authorList>
            <consortium name="Ensembl"/>
        </authorList>
    </citation>
    <scope>IDENTIFICATION</scope>
</reference>
<dbReference type="SUPFAM" id="SSF81383">
    <property type="entry name" value="F-box domain"/>
    <property type="match status" value="1"/>
</dbReference>
<dbReference type="Gene3D" id="1.20.1280.50">
    <property type="match status" value="1"/>
</dbReference>
<keyword evidence="3" id="KW-1185">Reference proteome</keyword>
<dbReference type="AlphaFoldDB" id="A0A3Q3XPM5"/>
<proteinExistence type="predicted"/>
<evidence type="ECO:0000313" key="3">
    <source>
        <dbReference type="Proteomes" id="UP000261620"/>
    </source>
</evidence>
<dbReference type="Proteomes" id="UP000261620">
    <property type="component" value="Unplaced"/>
</dbReference>
<organism evidence="2 3">
    <name type="scientific">Mola mola</name>
    <name type="common">Ocean sunfish</name>
    <name type="synonym">Tetraodon mola</name>
    <dbReference type="NCBI Taxonomy" id="94237"/>
    <lineage>
        <taxon>Eukaryota</taxon>
        <taxon>Metazoa</taxon>
        <taxon>Chordata</taxon>
        <taxon>Craniata</taxon>
        <taxon>Vertebrata</taxon>
        <taxon>Euteleostomi</taxon>
        <taxon>Actinopterygii</taxon>
        <taxon>Neopterygii</taxon>
        <taxon>Teleostei</taxon>
        <taxon>Neoteleostei</taxon>
        <taxon>Acanthomorphata</taxon>
        <taxon>Eupercaria</taxon>
        <taxon>Tetraodontiformes</taxon>
        <taxon>Molidae</taxon>
        <taxon>Mola</taxon>
    </lineage>
</organism>
<dbReference type="PROSITE" id="PS50181">
    <property type="entry name" value="FBOX"/>
    <property type="match status" value="1"/>
</dbReference>
<dbReference type="SMART" id="SM00256">
    <property type="entry name" value="FBOX"/>
    <property type="match status" value="1"/>
</dbReference>